<organism evidence="7 8">
    <name type="scientific">Jeotgalibacillus proteolyticus</name>
    <dbReference type="NCBI Taxonomy" id="2082395"/>
    <lineage>
        <taxon>Bacteria</taxon>
        <taxon>Bacillati</taxon>
        <taxon>Bacillota</taxon>
        <taxon>Bacilli</taxon>
        <taxon>Bacillales</taxon>
        <taxon>Caryophanaceae</taxon>
        <taxon>Jeotgalibacillus</taxon>
    </lineage>
</organism>
<dbReference type="InterPro" id="IPR006099">
    <property type="entry name" value="MeMalonylCoA_mutase_a/b_cat"/>
</dbReference>
<evidence type="ECO:0000256" key="3">
    <source>
        <dbReference type="ARBA" id="ARBA00022628"/>
    </source>
</evidence>
<evidence type="ECO:0000256" key="5">
    <source>
        <dbReference type="ARBA" id="ARBA00023285"/>
    </source>
</evidence>
<comment type="caution">
    <text evidence="7">The sequence shown here is derived from an EMBL/GenBank/DDBJ whole genome shotgun (WGS) entry which is preliminary data.</text>
</comment>
<dbReference type="GO" id="GO:0031419">
    <property type="term" value="F:cobalamin binding"/>
    <property type="evidence" value="ECO:0007669"/>
    <property type="project" value="UniProtKB-KW"/>
</dbReference>
<sequence length="587" mass="65498">MMKEDVKNSFEDYTFEQWQQLLESSLKGKTLEDLHTKTYEGITLQPLYTVRPEGDDLHPSRWWAENNDWLISQQVKAASIDEAIQQVKEELKKGTEVISIKKCGEKNWSQEQINALLSLQEKPHLFFHSKQTVESFLPFLTALRNETVIEGIFGYDLLSDHAASGEAISKETKERWVLTVTELSHCQPSLKSLVISTIPYHNAGANAIQELSAALAQASWIINHFAQEGWKVEDIVEKMHIQFPAGGNFFLEVAKLRAFRALWSHFISCYNVGDLPVSLGSESSAFTKTVQDAHVNILRSGNEAFAAALGGVNYLHVEPFDSPLGAPSALGSRIARNIQLILKEETFLKGIADPGGGSYYIETISKQLAEESWSSFLAIEEKGGIEEVLATGILQEQIQQVWEQRVKDSAVRKVTIVGTNRYASAQKNIMPDRSKLQNKPENNKRLTAHSTGEQWEAIVSVLQHEGELESLPPVEIVALGQLKDYKPRVDFIVGILNTAGLKSSVLSQAGDSPVQIICGTNEAYSQYAGDLVLKKKPYQSIYIAGKVEDSLAEEWRSTGLTDTLFEGKDMIEFLTSIIRQLKEVKSQ</sequence>
<dbReference type="AlphaFoldDB" id="A0A2S5GE98"/>
<dbReference type="SUPFAM" id="SSF52242">
    <property type="entry name" value="Cobalamin (vitamin B12)-binding domain"/>
    <property type="match status" value="1"/>
</dbReference>
<reference evidence="7 8" key="1">
    <citation type="submission" date="2018-02" db="EMBL/GenBank/DDBJ databases">
        <title>Jeotgalibacillus proteolyticum sp. nov. a protease producing bacterium isolated from ocean sediments of Laizhou Bay.</title>
        <authorList>
            <person name="Li Y."/>
        </authorList>
    </citation>
    <scope>NUCLEOTIDE SEQUENCE [LARGE SCALE GENOMIC DNA]</scope>
    <source>
        <strain evidence="7 8">22-7</strain>
    </source>
</reference>
<comment type="similarity">
    <text evidence="2">Belongs to the methylmalonyl-CoA mutase family.</text>
</comment>
<dbReference type="Proteomes" id="UP000239047">
    <property type="component" value="Unassembled WGS sequence"/>
</dbReference>
<dbReference type="InterPro" id="IPR036724">
    <property type="entry name" value="Cobalamin-bd_sf"/>
</dbReference>
<evidence type="ECO:0000256" key="1">
    <source>
        <dbReference type="ARBA" id="ARBA00001922"/>
    </source>
</evidence>
<dbReference type="GO" id="GO:0016866">
    <property type="term" value="F:intramolecular transferase activity"/>
    <property type="evidence" value="ECO:0007669"/>
    <property type="project" value="InterPro"/>
</dbReference>
<dbReference type="InterPro" id="IPR016176">
    <property type="entry name" value="Cbl-dep_enz_cat"/>
</dbReference>
<dbReference type="PANTHER" id="PTHR48101:SF1">
    <property type="entry name" value="METHYLMALONYL-COA MUTASE, LARGE SUBUNIT"/>
    <property type="match status" value="1"/>
</dbReference>
<dbReference type="EMBL" id="PREZ01000002">
    <property type="protein sequence ID" value="PPA71350.1"/>
    <property type="molecule type" value="Genomic_DNA"/>
</dbReference>
<evidence type="ECO:0000259" key="6">
    <source>
        <dbReference type="Pfam" id="PF01642"/>
    </source>
</evidence>
<protein>
    <recommendedName>
        <fullName evidence="6">Methylmalonyl-CoA mutase alpha/beta chain catalytic domain-containing protein</fullName>
    </recommendedName>
</protein>
<dbReference type="Gene3D" id="3.20.20.240">
    <property type="entry name" value="Methylmalonyl-CoA mutase"/>
    <property type="match status" value="1"/>
</dbReference>
<feature type="domain" description="Methylmalonyl-CoA mutase alpha/beta chain catalytic" evidence="6">
    <location>
        <begin position="148"/>
        <end position="446"/>
    </location>
</feature>
<dbReference type="Pfam" id="PF01642">
    <property type="entry name" value="MM_CoA_mutase"/>
    <property type="match status" value="1"/>
</dbReference>
<proteinExistence type="inferred from homology"/>
<evidence type="ECO:0000313" key="8">
    <source>
        <dbReference type="Proteomes" id="UP000239047"/>
    </source>
</evidence>
<dbReference type="SUPFAM" id="SSF51703">
    <property type="entry name" value="Cobalamin (vitamin B12)-dependent enzymes"/>
    <property type="match status" value="1"/>
</dbReference>
<evidence type="ECO:0000256" key="4">
    <source>
        <dbReference type="ARBA" id="ARBA00023235"/>
    </source>
</evidence>
<dbReference type="Gene3D" id="3.40.50.280">
    <property type="entry name" value="Cobalamin-binding domain"/>
    <property type="match status" value="1"/>
</dbReference>
<dbReference type="PANTHER" id="PTHR48101">
    <property type="entry name" value="METHYLMALONYL-COA MUTASE, MITOCHONDRIAL-RELATED"/>
    <property type="match status" value="1"/>
</dbReference>
<comment type="cofactor">
    <cofactor evidence="1">
        <name>adenosylcob(III)alamin</name>
        <dbReference type="ChEBI" id="CHEBI:18408"/>
    </cofactor>
</comment>
<dbReference type="OrthoDB" id="9762378at2"/>
<evidence type="ECO:0000256" key="2">
    <source>
        <dbReference type="ARBA" id="ARBA00008465"/>
    </source>
</evidence>
<accession>A0A2S5GE98</accession>
<gene>
    <name evidence="7" type="ORF">C4B60_04605</name>
</gene>
<evidence type="ECO:0000313" key="7">
    <source>
        <dbReference type="EMBL" id="PPA71350.1"/>
    </source>
</evidence>
<dbReference type="GO" id="GO:0046872">
    <property type="term" value="F:metal ion binding"/>
    <property type="evidence" value="ECO:0007669"/>
    <property type="project" value="InterPro"/>
</dbReference>
<keyword evidence="5" id="KW-0170">Cobalt</keyword>
<keyword evidence="8" id="KW-1185">Reference proteome</keyword>
<name>A0A2S5GE98_9BACL</name>
<keyword evidence="3" id="KW-0846">Cobalamin</keyword>
<keyword evidence="4" id="KW-0413">Isomerase</keyword>